<dbReference type="GO" id="GO:0006281">
    <property type="term" value="P:DNA repair"/>
    <property type="evidence" value="ECO:0007669"/>
    <property type="project" value="UniProtKB-KW"/>
</dbReference>
<dbReference type="InterPro" id="IPR027417">
    <property type="entry name" value="P-loop_NTPase"/>
</dbReference>
<dbReference type="Proteomes" id="UP000002051">
    <property type="component" value="Unassembled WGS sequence"/>
</dbReference>
<comment type="catalytic activity">
    <reaction evidence="1">
        <text>ATP + H2O = ADP + phosphate + H(+)</text>
        <dbReference type="Rhea" id="RHEA:13065"/>
        <dbReference type="ChEBI" id="CHEBI:15377"/>
        <dbReference type="ChEBI" id="CHEBI:15378"/>
        <dbReference type="ChEBI" id="CHEBI:30616"/>
        <dbReference type="ChEBI" id="CHEBI:43474"/>
        <dbReference type="ChEBI" id="CHEBI:456216"/>
        <dbReference type="EC" id="5.6.2.3"/>
    </reaction>
</comment>
<comment type="cofactor">
    <cofactor evidence="1">
        <name>Mg(2+)</name>
        <dbReference type="ChEBI" id="CHEBI:18420"/>
    </cofactor>
</comment>
<dbReference type="AlphaFoldDB" id="A0A072TWN2"/>
<evidence type="ECO:0000259" key="3">
    <source>
        <dbReference type="Pfam" id="PF21530"/>
    </source>
</evidence>
<dbReference type="InterPro" id="IPR010285">
    <property type="entry name" value="DNA_helicase_pif1-like_DEAD"/>
</dbReference>
<name>A0A072TWN2_MEDTR</name>
<evidence type="ECO:0000313" key="5">
    <source>
        <dbReference type="EnsemblPlants" id="KEH21874"/>
    </source>
</evidence>
<keyword evidence="1" id="KW-0227">DNA damage</keyword>
<dbReference type="GO" id="GO:0006310">
    <property type="term" value="P:DNA recombination"/>
    <property type="evidence" value="ECO:0007669"/>
    <property type="project" value="UniProtKB-KW"/>
</dbReference>
<keyword evidence="1" id="KW-0233">DNA recombination</keyword>
<reference evidence="4 6" key="1">
    <citation type="journal article" date="2011" name="Nature">
        <title>The Medicago genome provides insight into the evolution of rhizobial symbioses.</title>
        <authorList>
            <person name="Young N.D."/>
            <person name="Debelle F."/>
            <person name="Oldroyd G.E."/>
            <person name="Geurts R."/>
            <person name="Cannon S.B."/>
            <person name="Udvardi M.K."/>
            <person name="Benedito V.A."/>
            <person name="Mayer K.F."/>
            <person name="Gouzy J."/>
            <person name="Schoof H."/>
            <person name="Van de Peer Y."/>
            <person name="Proost S."/>
            <person name="Cook D.R."/>
            <person name="Meyers B.C."/>
            <person name="Spannagl M."/>
            <person name="Cheung F."/>
            <person name="De Mita S."/>
            <person name="Krishnakumar V."/>
            <person name="Gundlach H."/>
            <person name="Zhou S."/>
            <person name="Mudge J."/>
            <person name="Bharti A.K."/>
            <person name="Murray J.D."/>
            <person name="Naoumkina M.A."/>
            <person name="Rosen B."/>
            <person name="Silverstein K.A."/>
            <person name="Tang H."/>
            <person name="Rombauts S."/>
            <person name="Zhao P.X."/>
            <person name="Zhou P."/>
            <person name="Barbe V."/>
            <person name="Bardou P."/>
            <person name="Bechner M."/>
            <person name="Bellec A."/>
            <person name="Berger A."/>
            <person name="Berges H."/>
            <person name="Bidwell S."/>
            <person name="Bisseling T."/>
            <person name="Choisne N."/>
            <person name="Couloux A."/>
            <person name="Denny R."/>
            <person name="Deshpande S."/>
            <person name="Dai X."/>
            <person name="Doyle J.J."/>
            <person name="Dudez A.M."/>
            <person name="Farmer A.D."/>
            <person name="Fouteau S."/>
            <person name="Franken C."/>
            <person name="Gibelin C."/>
            <person name="Gish J."/>
            <person name="Goldstein S."/>
            <person name="Gonzalez A.J."/>
            <person name="Green P.J."/>
            <person name="Hallab A."/>
            <person name="Hartog M."/>
            <person name="Hua A."/>
            <person name="Humphray S.J."/>
            <person name="Jeong D.H."/>
            <person name="Jing Y."/>
            <person name="Jocker A."/>
            <person name="Kenton S.M."/>
            <person name="Kim D.J."/>
            <person name="Klee K."/>
            <person name="Lai H."/>
            <person name="Lang C."/>
            <person name="Lin S."/>
            <person name="Macmil S.L."/>
            <person name="Magdelenat G."/>
            <person name="Matthews L."/>
            <person name="McCorrison J."/>
            <person name="Monaghan E.L."/>
            <person name="Mun J.H."/>
            <person name="Najar F.Z."/>
            <person name="Nicholson C."/>
            <person name="Noirot C."/>
            <person name="O'Bleness M."/>
            <person name="Paule C.R."/>
            <person name="Poulain J."/>
            <person name="Prion F."/>
            <person name="Qin B."/>
            <person name="Qu C."/>
            <person name="Retzel E.F."/>
            <person name="Riddle C."/>
            <person name="Sallet E."/>
            <person name="Samain S."/>
            <person name="Samson N."/>
            <person name="Sanders I."/>
            <person name="Saurat O."/>
            <person name="Scarpelli C."/>
            <person name="Schiex T."/>
            <person name="Segurens B."/>
            <person name="Severin A.J."/>
            <person name="Sherrier D.J."/>
            <person name="Shi R."/>
            <person name="Sims S."/>
            <person name="Singer S.R."/>
            <person name="Sinharoy S."/>
            <person name="Sterck L."/>
            <person name="Viollet A."/>
            <person name="Wang B.B."/>
            <person name="Wang K."/>
            <person name="Wang M."/>
            <person name="Wang X."/>
            <person name="Warfsmann J."/>
            <person name="Weissenbach J."/>
            <person name="White D.D."/>
            <person name="White J.D."/>
            <person name="Wiley G.B."/>
            <person name="Wincker P."/>
            <person name="Xing Y."/>
            <person name="Yang L."/>
            <person name="Yao Z."/>
            <person name="Ying F."/>
            <person name="Zhai J."/>
            <person name="Zhou L."/>
            <person name="Zuber A."/>
            <person name="Denarie J."/>
            <person name="Dixon R.A."/>
            <person name="May G.D."/>
            <person name="Schwartz D.C."/>
            <person name="Rogers J."/>
            <person name="Quetier F."/>
            <person name="Town C.D."/>
            <person name="Roe B.A."/>
        </authorList>
    </citation>
    <scope>NUCLEOTIDE SEQUENCE [LARGE SCALE GENOMIC DNA]</scope>
    <source>
        <strain evidence="4">A17</strain>
        <strain evidence="5 6">cv. Jemalong A17</strain>
    </source>
</reference>
<gene>
    <name evidence="4" type="ordered locus">MTR_7g022020</name>
</gene>
<dbReference type="PANTHER" id="PTHR10492">
    <property type="match status" value="1"/>
</dbReference>
<dbReference type="SUPFAM" id="SSF52540">
    <property type="entry name" value="P-loop containing nucleoside triphosphate hydrolases"/>
    <property type="match status" value="2"/>
</dbReference>
<evidence type="ECO:0000259" key="2">
    <source>
        <dbReference type="Pfam" id="PF05970"/>
    </source>
</evidence>
<organism evidence="4 6">
    <name type="scientific">Medicago truncatula</name>
    <name type="common">Barrel medic</name>
    <name type="synonym">Medicago tribuloides</name>
    <dbReference type="NCBI Taxonomy" id="3880"/>
    <lineage>
        <taxon>Eukaryota</taxon>
        <taxon>Viridiplantae</taxon>
        <taxon>Streptophyta</taxon>
        <taxon>Embryophyta</taxon>
        <taxon>Tracheophyta</taxon>
        <taxon>Spermatophyta</taxon>
        <taxon>Magnoliopsida</taxon>
        <taxon>eudicotyledons</taxon>
        <taxon>Gunneridae</taxon>
        <taxon>Pentapetalae</taxon>
        <taxon>rosids</taxon>
        <taxon>fabids</taxon>
        <taxon>Fabales</taxon>
        <taxon>Fabaceae</taxon>
        <taxon>Papilionoideae</taxon>
        <taxon>50 kb inversion clade</taxon>
        <taxon>NPAAA clade</taxon>
        <taxon>Hologalegina</taxon>
        <taxon>IRL clade</taxon>
        <taxon>Trifolieae</taxon>
        <taxon>Medicago</taxon>
    </lineage>
</organism>
<reference evidence="5" key="3">
    <citation type="submission" date="2015-04" db="UniProtKB">
        <authorList>
            <consortium name="EnsemblPlants"/>
        </authorList>
    </citation>
    <scope>IDENTIFICATION</scope>
    <source>
        <strain evidence="5">cv. Jemalong A17</strain>
    </source>
</reference>
<keyword evidence="1" id="KW-0067">ATP-binding</keyword>
<keyword evidence="1" id="KW-0378">Hydrolase</keyword>
<protein>
    <recommendedName>
        <fullName evidence="1">ATP-dependent DNA helicase</fullName>
        <ecNumber evidence="1">5.6.2.3</ecNumber>
    </recommendedName>
</protein>
<keyword evidence="1" id="KW-0234">DNA repair</keyword>
<evidence type="ECO:0000256" key="1">
    <source>
        <dbReference type="RuleBase" id="RU363044"/>
    </source>
</evidence>
<dbReference type="Pfam" id="PF05970">
    <property type="entry name" value="PIF1"/>
    <property type="match status" value="1"/>
</dbReference>
<dbReference type="GO" id="GO:0005524">
    <property type="term" value="F:ATP binding"/>
    <property type="evidence" value="ECO:0007669"/>
    <property type="project" value="UniProtKB-KW"/>
</dbReference>
<dbReference type="EC" id="5.6.2.3" evidence="1"/>
<evidence type="ECO:0000313" key="4">
    <source>
        <dbReference type="EMBL" id="KEH21874.1"/>
    </source>
</evidence>
<keyword evidence="6" id="KW-1185">Reference proteome</keyword>
<proteinExistence type="inferred from homology"/>
<keyword evidence="1 4" id="KW-0347">Helicase</keyword>
<feature type="domain" description="DNA helicase Pif1-like DEAD-box helicase" evidence="2">
    <location>
        <begin position="186"/>
        <end position="357"/>
    </location>
</feature>
<dbReference type="Gene3D" id="3.40.50.300">
    <property type="entry name" value="P-loop containing nucleotide triphosphate hydrolases"/>
    <property type="match status" value="1"/>
</dbReference>
<accession>A0A072TWN2</accession>
<dbReference type="InterPro" id="IPR049163">
    <property type="entry name" value="Pif1-like_2B_dom"/>
</dbReference>
<evidence type="ECO:0000313" key="6">
    <source>
        <dbReference type="Proteomes" id="UP000002051"/>
    </source>
</evidence>
<dbReference type="GO" id="GO:0016787">
    <property type="term" value="F:hydrolase activity"/>
    <property type="evidence" value="ECO:0007669"/>
    <property type="project" value="UniProtKB-KW"/>
</dbReference>
<comment type="similarity">
    <text evidence="1">Belongs to the helicase family.</text>
</comment>
<dbReference type="EMBL" id="CM001223">
    <property type="protein sequence ID" value="KEH21874.1"/>
    <property type="molecule type" value="Genomic_DNA"/>
</dbReference>
<dbReference type="Pfam" id="PF21530">
    <property type="entry name" value="Pif1_2B_dom"/>
    <property type="match status" value="1"/>
</dbReference>
<dbReference type="EnsemblPlants" id="KEH21874">
    <property type="protein sequence ID" value="KEH21874"/>
    <property type="gene ID" value="MTR_7g022020"/>
</dbReference>
<dbReference type="GO" id="GO:0043139">
    <property type="term" value="F:5'-3' DNA helicase activity"/>
    <property type="evidence" value="ECO:0007669"/>
    <property type="project" value="UniProtKB-EC"/>
</dbReference>
<dbReference type="PANTHER" id="PTHR10492:SF74">
    <property type="entry name" value="ATP-DEPENDENT DNA HELICASE"/>
    <property type="match status" value="1"/>
</dbReference>
<sequence>MFLVWFEANRQYVGDRDLTYAEFLTRFTYEKKDKQWQPRKLGYQIGRLHYTPPGIWELYYMRILLIVELYYMRILLTVKKDGITENGELGSGHQLCWLFVHLLTIRTMTSPDIVWDAAWQLLSNDILFERRKRLNILGKRTSLTDFKSMPRPNAADMPTFTNRLIIDELNYSKVELEKTHADMLLMLTDEQRCVHDKIMESVGSDDSGFFFLYGYGGTGKTFIWKRLSAVVRSKGLIVLNVASNGITALLLPGGRTAHSTPTVPIEINEASSLTMEKDSPRADLMHAAKLIIWGEAPMMHQWCFEVVDRSLRDIMFKNDPLNALKPFGGMTVVLGGDFRQILPVVRGGTRPDIVDASQEEIANFCKWILSIGDGNDASGDNGEMKVEIPEDSLISDTTNPLMSLIDFVYPDLNDNLGDQLLFQERGILAPTLDSVEHVNEFMMSLIPGEEKEYLTSDSIFRSGENSDVQSEWFTPEFLNGIKSFGIPNHRLKLKVGCPVMLMRNIDQGNGLCNGTRLTITRLGKIFIPRMNLIPSDPELPFKFRRRQFPLTGGYLPKPVLTHGQLYVAVSQVTSRKGLKLLIMDEDNNVCKETTNVVYREVFQKV</sequence>
<keyword evidence="1" id="KW-0547">Nucleotide-binding</keyword>
<dbReference type="GO" id="GO:0000723">
    <property type="term" value="P:telomere maintenance"/>
    <property type="evidence" value="ECO:0007669"/>
    <property type="project" value="InterPro"/>
</dbReference>
<dbReference type="HOGENOM" id="CLU_001324_14_3_1"/>
<reference evidence="4 6" key="2">
    <citation type="journal article" date="2014" name="BMC Genomics">
        <title>An improved genome release (version Mt4.0) for the model legume Medicago truncatula.</title>
        <authorList>
            <person name="Tang H."/>
            <person name="Krishnakumar V."/>
            <person name="Bidwell S."/>
            <person name="Rosen B."/>
            <person name="Chan A."/>
            <person name="Zhou S."/>
            <person name="Gentzbittel L."/>
            <person name="Childs K.L."/>
            <person name="Yandell M."/>
            <person name="Gundlach H."/>
            <person name="Mayer K.F."/>
            <person name="Schwartz D.C."/>
            <person name="Town C.D."/>
        </authorList>
    </citation>
    <scope>GENOME REANNOTATION</scope>
    <source>
        <strain evidence="4">A17</strain>
        <strain evidence="5 6">cv. Jemalong A17</strain>
    </source>
</reference>
<feature type="domain" description="DNA helicase Pif1-like 2B" evidence="3">
    <location>
        <begin position="476"/>
        <end position="522"/>
    </location>
</feature>